<feature type="region of interest" description="Disordered" evidence="1">
    <location>
        <begin position="149"/>
        <end position="178"/>
    </location>
</feature>
<feature type="compositionally biased region" description="Polar residues" evidence="1">
    <location>
        <begin position="559"/>
        <end position="579"/>
    </location>
</feature>
<proteinExistence type="predicted"/>
<feature type="compositionally biased region" description="Low complexity" evidence="1">
    <location>
        <begin position="152"/>
        <end position="165"/>
    </location>
</feature>
<gene>
    <name evidence="2" type="ORF">BB559_004981</name>
</gene>
<feature type="compositionally biased region" description="Polar residues" evidence="1">
    <location>
        <begin position="536"/>
        <end position="551"/>
    </location>
</feature>
<evidence type="ECO:0000313" key="2">
    <source>
        <dbReference type="EMBL" id="PVU89725.1"/>
    </source>
</evidence>
<organism evidence="2 3">
    <name type="scientific">Furculomyces boomerangus</name>
    <dbReference type="NCBI Taxonomy" id="61424"/>
    <lineage>
        <taxon>Eukaryota</taxon>
        <taxon>Fungi</taxon>
        <taxon>Fungi incertae sedis</taxon>
        <taxon>Zoopagomycota</taxon>
        <taxon>Kickxellomycotina</taxon>
        <taxon>Harpellomycetes</taxon>
        <taxon>Harpellales</taxon>
        <taxon>Harpellaceae</taxon>
        <taxon>Furculomyces</taxon>
    </lineage>
</organism>
<protein>
    <submittedName>
        <fullName evidence="2">Uncharacterized protein</fullName>
    </submittedName>
</protein>
<sequence>MATRSRKTGLIFPHKQWSSEEFDAIFEWLKVPKNRSLWNSTRVGGSEHLSKYISIKVPNSKRGVRQIEHKIRDLYKRYNQVKRCKEAAVEAGVSEREIKTPSGGTRRRFQLYNQCEEVFSEKILPAISITTTDTPSAYDYNSDSQTFQKYVSPSSTDPLTTSLTPTKKRKALETSPESYKTEIRSTTHQTFKFYYHGAPKQTSEEPNPKIISEKVLDTSLPPKNKPYPDVNKNPVYNEPIMESPPSNPGFSKINAAPVETTLVNQKKLYSIKNNNSYYQKHSGILTNNNIDSYLPNSSENITSNISHYSNRPLPSTYPDQHSRNTYTYPKTAGYAYNGQYYTDRNYNLYGMSRQESSIISQPNLRYSNNNYNTNHYSYPKSHEGSGYYPDSPGRYSQSSAFLPNYRNNFTSEKDYNISYNPHPYHTMFNNSHNRHYRMPSVSIPEVNFQRNTKDVYERKSPISQQYGSNRYSFDNRSLNVVDESYEYNHVGYKSGSDISVDDIPTPEPTQYHSKFFQVALNPTPNGTDSNKKRKPNTNSSQRKYTGESNDNLSDRGYSSEISRGNSVSQLSGEDTNKNNGIKKLIVDSSNKHRENNKEKSLEEDGFINRVAEIVFNKINKQLEANKNTNTCVKDKEAVKDLIQLKSNPSECNLYEGIVQDAKKLLKISEHHKYKMNNSESELFELKKSNSEPAFG</sequence>
<dbReference type="EMBL" id="MBFT01000525">
    <property type="protein sequence ID" value="PVU89725.1"/>
    <property type="molecule type" value="Genomic_DNA"/>
</dbReference>
<comment type="caution">
    <text evidence="2">The sequence shown here is derived from an EMBL/GenBank/DDBJ whole genome shotgun (WGS) entry which is preliminary data.</text>
</comment>
<keyword evidence="3" id="KW-1185">Reference proteome</keyword>
<dbReference type="OrthoDB" id="5599780at2759"/>
<evidence type="ECO:0000256" key="1">
    <source>
        <dbReference type="SAM" id="MobiDB-lite"/>
    </source>
</evidence>
<name>A0A2T9YBM9_9FUNG</name>
<feature type="region of interest" description="Disordered" evidence="1">
    <location>
        <begin position="519"/>
        <end position="600"/>
    </location>
</feature>
<dbReference type="AlphaFoldDB" id="A0A2T9YBM9"/>
<feature type="compositionally biased region" description="Basic and acidic residues" evidence="1">
    <location>
        <begin position="589"/>
        <end position="600"/>
    </location>
</feature>
<dbReference type="Proteomes" id="UP000245699">
    <property type="component" value="Unassembled WGS sequence"/>
</dbReference>
<accession>A0A2T9YBM9</accession>
<reference evidence="2 3" key="1">
    <citation type="journal article" date="2018" name="MBio">
        <title>Comparative Genomics Reveals the Core Gene Toolbox for the Fungus-Insect Symbiosis.</title>
        <authorList>
            <person name="Wang Y."/>
            <person name="Stata M."/>
            <person name="Wang W."/>
            <person name="Stajich J.E."/>
            <person name="White M.M."/>
            <person name="Moncalvo J.M."/>
        </authorList>
    </citation>
    <scope>NUCLEOTIDE SEQUENCE [LARGE SCALE GENOMIC DNA]</scope>
    <source>
        <strain evidence="2 3">AUS-77-4</strain>
    </source>
</reference>
<evidence type="ECO:0000313" key="3">
    <source>
        <dbReference type="Proteomes" id="UP000245699"/>
    </source>
</evidence>